<dbReference type="EMBL" id="MWAK01000128">
    <property type="protein sequence ID" value="OPZ92126.1"/>
    <property type="molecule type" value="Genomic_DNA"/>
</dbReference>
<name>A0A1V5MG05_UNCT6</name>
<evidence type="ECO:0008006" key="2">
    <source>
        <dbReference type="Google" id="ProtNLM"/>
    </source>
</evidence>
<accession>A0A1V5MG05</accession>
<dbReference type="Proteomes" id="UP000485484">
    <property type="component" value="Unassembled WGS sequence"/>
</dbReference>
<dbReference type="InterPro" id="IPR013780">
    <property type="entry name" value="Glyco_hydro_b"/>
</dbReference>
<reference evidence="1" key="1">
    <citation type="submission" date="2017-02" db="EMBL/GenBank/DDBJ databases">
        <title>Delving into the versatile metabolic prowess of the omnipresent phylum Bacteroidetes.</title>
        <authorList>
            <person name="Nobu M.K."/>
            <person name="Mei R."/>
            <person name="Narihiro T."/>
            <person name="Kuroda K."/>
            <person name="Liu W.-T."/>
        </authorList>
    </citation>
    <scope>NUCLEOTIDE SEQUENCE</scope>
    <source>
        <strain evidence="1">ADurb.Bin417</strain>
    </source>
</reference>
<dbReference type="Gene3D" id="2.60.40.1180">
    <property type="entry name" value="Golgi alpha-mannosidase II"/>
    <property type="match status" value="1"/>
</dbReference>
<gene>
    <name evidence="1" type="ORF">BWY73_00923</name>
</gene>
<organism evidence="1">
    <name type="scientific">candidate division TA06 bacterium ADurb.Bin417</name>
    <dbReference type="NCBI Taxonomy" id="1852828"/>
    <lineage>
        <taxon>Bacteria</taxon>
        <taxon>Bacteria division TA06</taxon>
    </lineage>
</organism>
<proteinExistence type="predicted"/>
<sequence>MAVELCEQASPKRVLIHFVNYNAEETLENVQVKIRFKSGRPSRVRLLSPDPAGDKSLKIRGKDGQYSFTLPKLKIYAVAVIEGASVQ</sequence>
<protein>
    <recommendedName>
        <fullName evidence="2">Glycosyl hydrolases family 38 C-terminal beta sandwich domain-containing protein</fullName>
    </recommendedName>
</protein>
<dbReference type="AlphaFoldDB" id="A0A1V5MG05"/>
<comment type="caution">
    <text evidence="1">The sequence shown here is derived from an EMBL/GenBank/DDBJ whole genome shotgun (WGS) entry which is preliminary data.</text>
</comment>
<evidence type="ECO:0000313" key="1">
    <source>
        <dbReference type="EMBL" id="OPZ92126.1"/>
    </source>
</evidence>